<dbReference type="RefSeq" id="XP_001645964.1">
    <property type="nucleotide sequence ID" value="XM_001645914.1"/>
</dbReference>
<evidence type="ECO:0000256" key="8">
    <source>
        <dbReference type="ARBA" id="ARBA00047899"/>
    </source>
</evidence>
<feature type="compositionally biased region" description="Polar residues" evidence="11">
    <location>
        <begin position="861"/>
        <end position="881"/>
    </location>
</feature>
<comment type="catalytic activity">
    <reaction evidence="9">
        <text>L-seryl-[protein] + ATP = O-phospho-L-seryl-[protein] + ADP + H(+)</text>
        <dbReference type="Rhea" id="RHEA:17989"/>
        <dbReference type="Rhea" id="RHEA-COMP:9863"/>
        <dbReference type="Rhea" id="RHEA-COMP:11604"/>
        <dbReference type="ChEBI" id="CHEBI:15378"/>
        <dbReference type="ChEBI" id="CHEBI:29999"/>
        <dbReference type="ChEBI" id="CHEBI:30616"/>
        <dbReference type="ChEBI" id="CHEBI:83421"/>
        <dbReference type="ChEBI" id="CHEBI:456216"/>
        <dbReference type="EC" id="2.7.11.1"/>
    </reaction>
</comment>
<evidence type="ECO:0000256" key="5">
    <source>
        <dbReference type="ARBA" id="ARBA00022741"/>
    </source>
</evidence>
<evidence type="ECO:0000256" key="7">
    <source>
        <dbReference type="ARBA" id="ARBA00022840"/>
    </source>
</evidence>
<dbReference type="InterPro" id="IPR050629">
    <property type="entry name" value="STE20/SPS1-PAK"/>
</dbReference>
<comment type="catalytic activity">
    <reaction evidence="8">
        <text>L-threonyl-[protein] + ATP = O-phospho-L-threonyl-[protein] + ADP + H(+)</text>
        <dbReference type="Rhea" id="RHEA:46608"/>
        <dbReference type="Rhea" id="RHEA-COMP:11060"/>
        <dbReference type="Rhea" id="RHEA-COMP:11605"/>
        <dbReference type="ChEBI" id="CHEBI:15378"/>
        <dbReference type="ChEBI" id="CHEBI:30013"/>
        <dbReference type="ChEBI" id="CHEBI:30616"/>
        <dbReference type="ChEBI" id="CHEBI:61977"/>
        <dbReference type="ChEBI" id="CHEBI:456216"/>
        <dbReference type="EC" id="2.7.11.1"/>
    </reaction>
</comment>
<organism evidence="14">
    <name type="scientific">Vanderwaltozyma polyspora (strain ATCC 22028 / DSM 70294 / BCRC 21397 / CBS 2163 / NBRC 10782 / NRRL Y-8283 / UCD 57-17)</name>
    <name type="common">Kluyveromyces polysporus</name>
    <dbReference type="NCBI Taxonomy" id="436907"/>
    <lineage>
        <taxon>Eukaryota</taxon>
        <taxon>Fungi</taxon>
        <taxon>Dikarya</taxon>
        <taxon>Ascomycota</taxon>
        <taxon>Saccharomycotina</taxon>
        <taxon>Saccharomycetes</taxon>
        <taxon>Saccharomycetales</taxon>
        <taxon>Saccharomycetaceae</taxon>
        <taxon>Vanderwaltozyma</taxon>
    </lineage>
</organism>
<dbReference type="GO" id="GO:0000131">
    <property type="term" value="C:incipient cellular bud site"/>
    <property type="evidence" value="ECO:0007669"/>
    <property type="project" value="EnsemblFungi"/>
</dbReference>
<keyword evidence="6" id="KW-0418">Kinase</keyword>
<keyword evidence="7 10" id="KW-0067">ATP-binding</keyword>
<comment type="similarity">
    <text evidence="1">Belongs to the protein kinase superfamily. STE Ser/Thr protein kinase family. STE20 subfamily.</text>
</comment>
<feature type="region of interest" description="Disordered" evidence="11">
    <location>
        <begin position="855"/>
        <end position="896"/>
    </location>
</feature>
<dbReference type="FunCoup" id="A7THU4">
    <property type="interactions" value="325"/>
</dbReference>
<feature type="compositionally biased region" description="Low complexity" evidence="11">
    <location>
        <begin position="882"/>
        <end position="896"/>
    </location>
</feature>
<dbReference type="GO" id="GO:0043332">
    <property type="term" value="C:mating projection tip"/>
    <property type="evidence" value="ECO:0007669"/>
    <property type="project" value="EnsemblFungi"/>
</dbReference>
<evidence type="ECO:0000256" key="3">
    <source>
        <dbReference type="ARBA" id="ARBA00022527"/>
    </source>
</evidence>
<dbReference type="OMA" id="IMEGVYY"/>
<dbReference type="KEGG" id="vpo:Kpol_1031p10"/>
<protein>
    <recommendedName>
        <fullName evidence="2">non-specific serine/threonine protein kinase</fullName>
        <ecNumber evidence="2">2.7.11.1</ecNumber>
    </recommendedName>
</protein>
<dbReference type="OrthoDB" id="248923at2759"/>
<feature type="compositionally biased region" description="Polar residues" evidence="11">
    <location>
        <begin position="1"/>
        <end position="12"/>
    </location>
</feature>
<dbReference type="EC" id="2.7.11.1" evidence="2"/>
<evidence type="ECO:0000256" key="2">
    <source>
        <dbReference type="ARBA" id="ARBA00012513"/>
    </source>
</evidence>
<evidence type="ECO:0000256" key="10">
    <source>
        <dbReference type="PROSITE-ProRule" id="PRU10141"/>
    </source>
</evidence>
<dbReference type="InterPro" id="IPR000719">
    <property type="entry name" value="Prot_kinase_dom"/>
</dbReference>
<dbReference type="STRING" id="436907.A7THU4"/>
<dbReference type="InParanoid" id="A7THU4"/>
<dbReference type="PROSITE" id="PS00108">
    <property type="entry name" value="PROTEIN_KINASE_ST"/>
    <property type="match status" value="1"/>
</dbReference>
<dbReference type="PANTHER" id="PTHR48012:SF10">
    <property type="entry name" value="FI20177P1"/>
    <property type="match status" value="1"/>
</dbReference>
<dbReference type="GO" id="GO:0005933">
    <property type="term" value="C:cellular bud"/>
    <property type="evidence" value="ECO:0007669"/>
    <property type="project" value="EnsemblFungi"/>
</dbReference>
<evidence type="ECO:0000256" key="4">
    <source>
        <dbReference type="ARBA" id="ARBA00022679"/>
    </source>
</evidence>
<evidence type="ECO:0000256" key="9">
    <source>
        <dbReference type="ARBA" id="ARBA00048679"/>
    </source>
</evidence>
<keyword evidence="14" id="KW-1185">Reference proteome</keyword>
<accession>A7THU4</accession>
<dbReference type="Gene3D" id="1.10.510.10">
    <property type="entry name" value="Transferase(Phosphotransferase) domain 1"/>
    <property type="match status" value="1"/>
</dbReference>
<dbReference type="PROSITE" id="PS50011">
    <property type="entry name" value="PROTEIN_KINASE_DOM"/>
    <property type="match status" value="1"/>
</dbReference>
<feature type="compositionally biased region" description="Polar residues" evidence="11">
    <location>
        <begin position="712"/>
        <end position="730"/>
    </location>
</feature>
<dbReference type="HOGENOM" id="CLU_009125_1_0_1"/>
<dbReference type="EMBL" id="DS480393">
    <property type="protein sequence ID" value="EDO18106.1"/>
    <property type="molecule type" value="Genomic_DNA"/>
</dbReference>
<feature type="region of interest" description="Disordered" evidence="11">
    <location>
        <begin position="1"/>
        <end position="20"/>
    </location>
</feature>
<evidence type="ECO:0000313" key="14">
    <source>
        <dbReference type="Proteomes" id="UP000000267"/>
    </source>
</evidence>
<proteinExistence type="inferred from homology"/>
<feature type="region of interest" description="Disordered" evidence="11">
    <location>
        <begin position="954"/>
        <end position="999"/>
    </location>
</feature>
<sequence>MQISRKTSTNRSEVPMANNGSDLVYRSASSEKISNGDSDICSSIKRTEVIGRGKFGVVYKGYHLKTKHVYAIKVLNLDSDSDEVEDVQREIQFLASLKQVPNITRYYGSYLQDTNLWIIMEYCAGGSLRTLLRPGMIDEKYIGVIMRELLTALQCIHKDNVIHRDIKAANVLITNEGKVKLCDFGVAAQLNQTSLRRQTMAGTPYWMAPEVIMEGVYYDTKVDIWSLGITAYEIATGNPPYCEIEALRAMQLITKSKPARLEGRQYSSGLKEFIALCLDEDPKERLSAEELQKSKFIKAHKSSPTAILKELISRYLLFRDKTKSSRESLLLNDDQIAKAGNIDKGKAVGSTSEEDDKSTSYDGVDLKWDFDSLSSSEYIIENDINIDSIPEEGTADWSRPDNDQFNFAYPDEEQYYYYQTSNNTNTHNIRRNFQDSTMGNYNQGITMYNSTLNAPMSQANGTNNFTSKVMKTNHINTSITGTNITNTTSNRNMESRAANQLRQLFEENDVINEEVALETDIHNIPKSHSVLPSVSNDIQQSSLLSATPTTLLRPSLNILPTAYHSQSASNLPVIQNKNLQGVASVVTTAATPIEIEIPEELPVSALPTPSTSEQINETKARSTTISTPNPSHSAHPVMTRRLTVSGTGTPMNSITASRQDSSNKMFIDEGINGGGSMVNNSNTSSANALIGKTHRRTPTPPRSLLKVNTSISPSKKLTNSPKAPISSNGLPSMKPVLSNNDHKDLMLQPLNSSSSNTGVASNLFTNSTNDKEMSRATREFRRNNPNLKLQMPSPTTMIPTKLLDSATSDAVNNAGGNGTPNNENINQFGFNTSAALNIQVSMTPISEKHIDLGGKLKRSQSVKQSRSGSILETHGQLNPSASSNLPTPSSGLTSSSSIASVTSINTNASANVGYNSNATIPNNIANGSITNNVGNGPNTSSNSGTINGNIVSVGTNTASNNGNGNSGNNSLKSTSNSTVTSVENSTNSTLSVSTSTSSNIMQPPPKLLMMDLFSDFDLNSSHDYDHSSRWIDRKPQVLEELESLLKLYEEGLPVLENVLKKQLQKEAPLPTPSALQSQAPISSNMTQVSPQAPTIPQTSSQTVVQQTLSVGTPIITSSVNSSIIEEM</sequence>
<keyword evidence="4" id="KW-0808">Transferase</keyword>
<dbReference type="GO" id="GO:0004674">
    <property type="term" value="F:protein serine/threonine kinase activity"/>
    <property type="evidence" value="ECO:0007669"/>
    <property type="project" value="UniProtKB-KW"/>
</dbReference>
<gene>
    <name evidence="13" type="ORF">Kpol_1031p10</name>
</gene>
<dbReference type="FunFam" id="1.10.510.10:FF:000499">
    <property type="entry name" value="Serine/threonine-protein kinase KIC1"/>
    <property type="match status" value="1"/>
</dbReference>
<dbReference type="GO" id="GO:0007118">
    <property type="term" value="P:budding cell apical bud growth"/>
    <property type="evidence" value="ECO:0007669"/>
    <property type="project" value="EnsemblFungi"/>
</dbReference>
<evidence type="ECO:0000256" key="6">
    <source>
        <dbReference type="ARBA" id="ARBA00022777"/>
    </source>
</evidence>
<evidence type="ECO:0000256" key="1">
    <source>
        <dbReference type="ARBA" id="ARBA00008874"/>
    </source>
</evidence>
<reference evidence="13 14" key="1">
    <citation type="journal article" date="2007" name="Proc. Natl. Acad. Sci. U.S.A.">
        <title>Independent sorting-out of thousands of duplicated gene pairs in two yeast species descended from a whole-genome duplication.</title>
        <authorList>
            <person name="Scannell D.R."/>
            <person name="Frank A.C."/>
            <person name="Conant G.C."/>
            <person name="Byrne K.P."/>
            <person name="Woolfit M."/>
            <person name="Wolfe K.H."/>
        </authorList>
    </citation>
    <scope>NUCLEOTIDE SEQUENCE [LARGE SCALE GENOMIC DNA]</scope>
    <source>
        <strain evidence="14">ATCC 22028 / DSM 70294 / BCRC 21397 / CBS 2163 / NBRC 10782 / NRRL Y-8283 / UCD 57-17</strain>
    </source>
</reference>
<evidence type="ECO:0000256" key="11">
    <source>
        <dbReference type="SAM" id="MobiDB-lite"/>
    </source>
</evidence>
<feature type="compositionally biased region" description="Polar residues" evidence="11">
    <location>
        <begin position="607"/>
        <end position="632"/>
    </location>
</feature>
<dbReference type="PROSITE" id="PS00107">
    <property type="entry name" value="PROTEIN_KINASE_ATP"/>
    <property type="match status" value="1"/>
</dbReference>
<dbReference type="eggNOG" id="KOG0201">
    <property type="taxonomic scope" value="Eukaryota"/>
</dbReference>
<dbReference type="GO" id="GO:0005524">
    <property type="term" value="F:ATP binding"/>
    <property type="evidence" value="ECO:0007669"/>
    <property type="project" value="UniProtKB-UniRule"/>
</dbReference>
<keyword evidence="3" id="KW-0723">Serine/threonine-protein kinase</keyword>
<dbReference type="SMART" id="SM00220">
    <property type="entry name" value="S_TKc"/>
    <property type="match status" value="1"/>
</dbReference>
<feature type="binding site" evidence="10">
    <location>
        <position position="73"/>
    </location>
    <ligand>
        <name>ATP</name>
        <dbReference type="ChEBI" id="CHEBI:30616"/>
    </ligand>
</feature>
<feature type="domain" description="Protein kinase" evidence="12">
    <location>
        <begin position="44"/>
        <end position="297"/>
    </location>
</feature>
<dbReference type="PhylomeDB" id="A7THU4"/>
<dbReference type="AlphaFoldDB" id="A7THU4"/>
<dbReference type="InterPro" id="IPR017441">
    <property type="entry name" value="Protein_kinase_ATP_BS"/>
</dbReference>
<dbReference type="InterPro" id="IPR008271">
    <property type="entry name" value="Ser/Thr_kinase_AS"/>
</dbReference>
<evidence type="ECO:0000259" key="12">
    <source>
        <dbReference type="PROSITE" id="PS50011"/>
    </source>
</evidence>
<dbReference type="SUPFAM" id="SSF56112">
    <property type="entry name" value="Protein kinase-like (PK-like)"/>
    <property type="match status" value="1"/>
</dbReference>
<dbReference type="GO" id="GO:0031505">
    <property type="term" value="P:fungal-type cell wall organization"/>
    <property type="evidence" value="ECO:0007669"/>
    <property type="project" value="EnsemblFungi"/>
</dbReference>
<dbReference type="InterPro" id="IPR011009">
    <property type="entry name" value="Kinase-like_dom_sf"/>
</dbReference>
<feature type="region of interest" description="Disordered" evidence="11">
    <location>
        <begin position="604"/>
        <end position="635"/>
    </location>
</feature>
<dbReference type="Pfam" id="PF00069">
    <property type="entry name" value="Pkinase"/>
    <property type="match status" value="1"/>
</dbReference>
<keyword evidence="5 10" id="KW-0547">Nucleotide-binding</keyword>
<feature type="region of interest" description="Disordered" evidence="11">
    <location>
        <begin position="712"/>
        <end position="733"/>
    </location>
</feature>
<dbReference type="PANTHER" id="PTHR48012">
    <property type="entry name" value="STERILE20-LIKE KINASE, ISOFORM B-RELATED"/>
    <property type="match status" value="1"/>
</dbReference>
<name>A7THU4_VANPO</name>
<dbReference type="Proteomes" id="UP000000267">
    <property type="component" value="Unassembled WGS sequence"/>
</dbReference>
<dbReference type="GO" id="GO:0005737">
    <property type="term" value="C:cytoplasm"/>
    <property type="evidence" value="ECO:0007669"/>
    <property type="project" value="TreeGrafter"/>
</dbReference>
<dbReference type="GeneID" id="5546377"/>
<evidence type="ECO:0000313" key="13">
    <source>
        <dbReference type="EMBL" id="EDO18106.1"/>
    </source>
</evidence>